<reference evidence="1" key="1">
    <citation type="thesis" date="2020" institute="ProQuest LLC" country="789 East Eisenhower Parkway, Ann Arbor, MI, USA">
        <title>Comparative Genomics and Chromosome Evolution.</title>
        <authorList>
            <person name="Mudd A.B."/>
        </authorList>
    </citation>
    <scope>NUCLEOTIDE SEQUENCE</scope>
    <source>
        <strain evidence="1">1538</strain>
        <tissue evidence="1">Blood</tissue>
    </source>
</reference>
<gene>
    <name evidence="1" type="ORF">GDO54_004989</name>
</gene>
<dbReference type="EMBL" id="DYDO01000013">
    <property type="protein sequence ID" value="DBA13965.1"/>
    <property type="molecule type" value="Genomic_DNA"/>
</dbReference>
<evidence type="ECO:0000313" key="1">
    <source>
        <dbReference type="EMBL" id="DBA13965.1"/>
    </source>
</evidence>
<evidence type="ECO:0000313" key="2">
    <source>
        <dbReference type="Proteomes" id="UP001181693"/>
    </source>
</evidence>
<proteinExistence type="predicted"/>
<dbReference type="AlphaFoldDB" id="A0AAV2ZQ95"/>
<organism evidence="1 2">
    <name type="scientific">Pyxicephalus adspersus</name>
    <name type="common">African bullfrog</name>
    <dbReference type="NCBI Taxonomy" id="30357"/>
    <lineage>
        <taxon>Eukaryota</taxon>
        <taxon>Metazoa</taxon>
        <taxon>Chordata</taxon>
        <taxon>Craniata</taxon>
        <taxon>Vertebrata</taxon>
        <taxon>Euteleostomi</taxon>
        <taxon>Amphibia</taxon>
        <taxon>Batrachia</taxon>
        <taxon>Anura</taxon>
        <taxon>Neobatrachia</taxon>
        <taxon>Ranoidea</taxon>
        <taxon>Pyxicephalidae</taxon>
        <taxon>Pyxicephalinae</taxon>
        <taxon>Pyxicephalus</taxon>
    </lineage>
</organism>
<sequence length="120" mass="14036">MRVPHHVPEEYGFIFTDRKPLVPSLCFCKWVPGLPFTPIGLHQWPLALVRWAAMWSHLQLCGRPCPSLCLALLLKAPHKYESMVLHSLNERWTKLDILCYRYLLSVQKTNKSHYQKPPES</sequence>
<protein>
    <submittedName>
        <fullName evidence="1">Uncharacterized protein</fullName>
    </submittedName>
</protein>
<dbReference type="Proteomes" id="UP001181693">
    <property type="component" value="Unassembled WGS sequence"/>
</dbReference>
<keyword evidence="2" id="KW-1185">Reference proteome</keyword>
<name>A0AAV2ZQ95_PYXAD</name>
<comment type="caution">
    <text evidence="1">The sequence shown here is derived from an EMBL/GenBank/DDBJ whole genome shotgun (WGS) entry which is preliminary data.</text>
</comment>
<accession>A0AAV2ZQ95</accession>